<dbReference type="AlphaFoldDB" id="A0A139XDM2"/>
<dbReference type="Pfam" id="PF00545">
    <property type="entry name" value="Ribonuclease"/>
    <property type="match status" value="1"/>
</dbReference>
<dbReference type="EMBL" id="ANNX02000017">
    <property type="protein sequence ID" value="KYC42702.1"/>
    <property type="molecule type" value="Genomic_DNA"/>
</dbReference>
<evidence type="ECO:0000313" key="3">
    <source>
        <dbReference type="EMBL" id="KYC42702.1"/>
    </source>
</evidence>
<organism evidence="3 4">
    <name type="scientific">Scytonema hofmannii PCC 7110</name>
    <dbReference type="NCBI Taxonomy" id="128403"/>
    <lineage>
        <taxon>Bacteria</taxon>
        <taxon>Bacillati</taxon>
        <taxon>Cyanobacteriota</taxon>
        <taxon>Cyanophyceae</taxon>
        <taxon>Nostocales</taxon>
        <taxon>Scytonemataceae</taxon>
        <taxon>Scytonema</taxon>
    </lineage>
</organism>
<evidence type="ECO:0000256" key="1">
    <source>
        <dbReference type="ARBA" id="ARBA00022722"/>
    </source>
</evidence>
<protein>
    <submittedName>
        <fullName evidence="3">Uncharacterized protein</fullName>
    </submittedName>
</protein>
<dbReference type="OrthoDB" id="9803442at2"/>
<dbReference type="GO" id="GO:0003723">
    <property type="term" value="F:RNA binding"/>
    <property type="evidence" value="ECO:0007669"/>
    <property type="project" value="InterPro"/>
</dbReference>
<dbReference type="InterPro" id="IPR000026">
    <property type="entry name" value="N1-like"/>
</dbReference>
<keyword evidence="4" id="KW-1185">Reference proteome</keyword>
<dbReference type="SUPFAM" id="SSF53933">
    <property type="entry name" value="Microbial ribonucleases"/>
    <property type="match status" value="1"/>
</dbReference>
<keyword evidence="1" id="KW-0540">Nuclease</keyword>
<dbReference type="InterPro" id="IPR016191">
    <property type="entry name" value="Ribonuclease/ribotoxin"/>
</dbReference>
<dbReference type="GO" id="GO:0004521">
    <property type="term" value="F:RNA endonuclease activity"/>
    <property type="evidence" value="ECO:0007669"/>
    <property type="project" value="InterPro"/>
</dbReference>
<keyword evidence="2" id="KW-0378">Hydrolase</keyword>
<comment type="caution">
    <text evidence="3">The sequence shown here is derived from an EMBL/GenBank/DDBJ whole genome shotgun (WGS) entry which is preliminary data.</text>
</comment>
<dbReference type="Proteomes" id="UP000076925">
    <property type="component" value="Unassembled WGS sequence"/>
</dbReference>
<proteinExistence type="predicted"/>
<sequence>MTGIPQVAISQLPPEVQITINLISQGRPFPHGKDGTVFKNIEGLLPSQPLGYYKEYTVETPGAPDRGGRRLIVGQSGEMYYTSNHYNSFQELI</sequence>
<reference evidence="3 4" key="1">
    <citation type="journal article" date="2013" name="Genome Biol. Evol.">
        <title>Genomes of Stigonematalean cyanobacteria (subsection V) and the evolution of oxygenic photosynthesis from prokaryotes to plastids.</title>
        <authorList>
            <person name="Dagan T."/>
            <person name="Roettger M."/>
            <person name="Stucken K."/>
            <person name="Landan G."/>
            <person name="Koch R."/>
            <person name="Major P."/>
            <person name="Gould S.B."/>
            <person name="Goremykin V.V."/>
            <person name="Rippka R."/>
            <person name="Tandeau de Marsac N."/>
            <person name="Gugger M."/>
            <person name="Lockhart P.J."/>
            <person name="Allen J.F."/>
            <person name="Brune I."/>
            <person name="Maus I."/>
            <person name="Puhler A."/>
            <person name="Martin W.F."/>
        </authorList>
    </citation>
    <scope>NUCLEOTIDE SEQUENCE [LARGE SCALE GENOMIC DNA]</scope>
    <source>
        <strain evidence="3 4">PCC 7110</strain>
    </source>
</reference>
<evidence type="ECO:0000256" key="2">
    <source>
        <dbReference type="ARBA" id="ARBA00022801"/>
    </source>
</evidence>
<gene>
    <name evidence="3" type="ORF">WA1_15280</name>
</gene>
<dbReference type="Gene3D" id="3.10.450.30">
    <property type="entry name" value="Microbial ribonucleases"/>
    <property type="match status" value="1"/>
</dbReference>
<evidence type="ECO:0000313" key="4">
    <source>
        <dbReference type="Proteomes" id="UP000076925"/>
    </source>
</evidence>
<accession>A0A139XDM2</accession>
<dbReference type="GO" id="GO:0016787">
    <property type="term" value="F:hydrolase activity"/>
    <property type="evidence" value="ECO:0007669"/>
    <property type="project" value="UniProtKB-KW"/>
</dbReference>
<name>A0A139XDM2_9CYAN</name>
<dbReference type="STRING" id="128403.WA1_15280"/>
<dbReference type="RefSeq" id="WP_017742618.1">
    <property type="nucleotide sequence ID" value="NZ_KQ976354.1"/>
</dbReference>